<organism evidence="1 2">
    <name type="scientific">Bacillus atrophaeus (strain 1942)</name>
    <dbReference type="NCBI Taxonomy" id="720555"/>
    <lineage>
        <taxon>Bacteria</taxon>
        <taxon>Bacillati</taxon>
        <taxon>Bacillota</taxon>
        <taxon>Bacilli</taxon>
        <taxon>Bacillales</taxon>
        <taxon>Bacillaceae</taxon>
        <taxon>Bacillus</taxon>
    </lineage>
</organism>
<keyword evidence="2" id="KW-1185">Reference proteome</keyword>
<sequence length="201" mass="22609">MKDVYHSFKSLAAAESEYRIFYEENSGSDRIVLSPHGGGIEPGVSELVRAFSDECSVYLFEGMKRRNNQALHVTSTRFNEPLALEKVKAHQYALSIHGYRDPNRRHTLVGGTDRPRAAAVAESLKASGFSAELVSDKEQLAGVHPMNIVNRSKKTLGVQLELSTAQRSALFDDFGWRERDRTKNEHFSRYVSAVKTAFCRE</sequence>
<dbReference type="Proteomes" id="UP000006867">
    <property type="component" value="Chromosome"/>
</dbReference>
<dbReference type="InterPro" id="IPR008585">
    <property type="entry name" value="Gamma_PGA_hydro"/>
</dbReference>
<dbReference type="InterPro" id="IPR038128">
    <property type="entry name" value="Gamma_PGA_hydro_sf"/>
</dbReference>
<dbReference type="EMBL" id="CP002207">
    <property type="protein sequence ID" value="ADP31730.1"/>
    <property type="molecule type" value="Genomic_DNA"/>
</dbReference>
<proteinExistence type="predicted"/>
<name>A0ABM5LV64_BACA1</name>
<evidence type="ECO:0000313" key="1">
    <source>
        <dbReference type="EMBL" id="ADP31730.1"/>
    </source>
</evidence>
<dbReference type="Gene3D" id="3.40.630.100">
    <property type="entry name" value="Poly-gamma-glutamate hydrolase, zinc-binding motif"/>
    <property type="match status" value="1"/>
</dbReference>
<gene>
    <name evidence="1" type="ordered locus">BATR1942_03880</name>
</gene>
<dbReference type="Pfam" id="PF05908">
    <property type="entry name" value="Gamma_PGA_hydro"/>
    <property type="match status" value="1"/>
</dbReference>
<reference evidence="1 2" key="1">
    <citation type="journal article" date="2011" name="Front. Microbiol.">
        <title>Genomic signatures of strain selection and enhancement in Bacillus atrophaeus var. globigii, a historical biowarfare simulant.</title>
        <authorList>
            <person name="Gibbons H.S."/>
            <person name="Broomall S.M."/>
            <person name="McNew L.A."/>
            <person name="Daligault H."/>
            <person name="Chapman C."/>
            <person name="Bruce D."/>
            <person name="Karavis M."/>
            <person name="Krepps M."/>
            <person name="McGregor P.A."/>
            <person name="Hong C."/>
            <person name="Park K.H."/>
            <person name="Akmal A."/>
            <person name="Feldman A."/>
            <person name="Lin J.S."/>
            <person name="Chang W.E."/>
            <person name="Higgs B.W."/>
            <person name="Demirev P."/>
            <person name="Lindquist J."/>
            <person name="Liem A."/>
            <person name="Fochler E."/>
            <person name="Read T.D."/>
            <person name="Tapia R."/>
            <person name="Johnson S."/>
            <person name="Bishop-Lilly K.A."/>
            <person name="Detter C."/>
            <person name="Han C."/>
            <person name="Sozhamannan S."/>
            <person name="Rosenzweig C.N."/>
            <person name="Skowronski E.W."/>
        </authorList>
    </citation>
    <scope>NUCLEOTIDE SEQUENCE [LARGE SCALE GENOMIC DNA]</scope>
    <source>
        <strain evidence="1 2">1942</strain>
    </source>
</reference>
<evidence type="ECO:0000313" key="2">
    <source>
        <dbReference type="Proteomes" id="UP000006867"/>
    </source>
</evidence>
<dbReference type="RefSeq" id="WP_003327470.1">
    <property type="nucleotide sequence ID" value="NC_014639.1"/>
</dbReference>
<protein>
    <submittedName>
        <fullName evidence="1">PBSZ phage-related replication protein</fullName>
    </submittedName>
</protein>
<accession>A0ABM5LV64</accession>